<dbReference type="Gene3D" id="3.30.1150.10">
    <property type="match status" value="1"/>
</dbReference>
<dbReference type="RefSeq" id="WP_096355768.1">
    <property type="nucleotide sequence ID" value="NZ_AP017313.1"/>
</dbReference>
<name>A0A839SKM4_9SPHI</name>
<keyword evidence="3" id="KW-1185">Reference proteome</keyword>
<dbReference type="GO" id="GO:0055085">
    <property type="term" value="P:transmembrane transport"/>
    <property type="evidence" value="ECO:0007669"/>
    <property type="project" value="InterPro"/>
</dbReference>
<proteinExistence type="predicted"/>
<comment type="caution">
    <text evidence="2">The sequence shown here is derived from an EMBL/GenBank/DDBJ whole genome shotgun (WGS) entry which is preliminary data.</text>
</comment>
<dbReference type="SUPFAM" id="SSF74653">
    <property type="entry name" value="TolA/TonB C-terminal domain"/>
    <property type="match status" value="1"/>
</dbReference>
<dbReference type="GO" id="GO:0098797">
    <property type="term" value="C:plasma membrane protein complex"/>
    <property type="evidence" value="ECO:0007669"/>
    <property type="project" value="TreeGrafter"/>
</dbReference>
<evidence type="ECO:0000313" key="3">
    <source>
        <dbReference type="Proteomes" id="UP000539265"/>
    </source>
</evidence>
<organism evidence="2 3">
    <name type="scientific">Mucilaginibacter gotjawali</name>
    <dbReference type="NCBI Taxonomy" id="1550579"/>
    <lineage>
        <taxon>Bacteria</taxon>
        <taxon>Pseudomonadati</taxon>
        <taxon>Bacteroidota</taxon>
        <taxon>Sphingobacteriia</taxon>
        <taxon>Sphingobacteriales</taxon>
        <taxon>Sphingobacteriaceae</taxon>
        <taxon>Mucilaginibacter</taxon>
    </lineage>
</organism>
<dbReference type="AlphaFoldDB" id="A0A839SKM4"/>
<gene>
    <name evidence="2" type="ORF">FHS11_005351</name>
</gene>
<dbReference type="Pfam" id="PF03544">
    <property type="entry name" value="TonB_C"/>
    <property type="match status" value="1"/>
</dbReference>
<dbReference type="InterPro" id="IPR051045">
    <property type="entry name" value="TonB-dependent_transducer"/>
</dbReference>
<sequence>MMSEPIKNINLKFNCPVDWNSMEALADGRYCSHCHKKVYDLTNSKQDEFLKLLAENSNNICGRFRQEQMASKHPVLPGWKKWLSAAMVLIGINVFNNKAFAQGSPVKITHQNTKAKEPEIVVGGVGPASPMPEFPGGDAAFAAFLTKNIHYTKNMKNGRVIISFTVSAKGVLTDFKIERGVSPINDNAAINALKLSPKWTPGKLNGKPVDVKYMIPVNFQK</sequence>
<dbReference type="Proteomes" id="UP000539265">
    <property type="component" value="Unassembled WGS sequence"/>
</dbReference>
<protein>
    <submittedName>
        <fullName evidence="2">Protein TonB</fullName>
    </submittedName>
</protein>
<dbReference type="EMBL" id="JACHWX010000027">
    <property type="protein sequence ID" value="MBB3058891.1"/>
    <property type="molecule type" value="Genomic_DNA"/>
</dbReference>
<dbReference type="OrthoDB" id="7432683at2"/>
<reference evidence="2" key="1">
    <citation type="submission" date="2020-08" db="EMBL/GenBank/DDBJ databases">
        <title>Genomic Encyclopedia of Type Strains, Phase III (KMG-III): the genomes of soil and plant-associated and newly described type strains.</title>
        <authorList>
            <person name="Whitman W."/>
        </authorList>
    </citation>
    <scope>NUCLEOTIDE SEQUENCE [LARGE SCALE GENOMIC DNA]</scope>
    <source>
        <strain evidence="2">CECT 8628</strain>
    </source>
</reference>
<accession>A0A839SKM4</accession>
<evidence type="ECO:0000313" key="2">
    <source>
        <dbReference type="EMBL" id="MBB3058891.1"/>
    </source>
</evidence>
<dbReference type="InterPro" id="IPR037682">
    <property type="entry name" value="TonB_C"/>
</dbReference>
<evidence type="ECO:0000259" key="1">
    <source>
        <dbReference type="Pfam" id="PF03544"/>
    </source>
</evidence>
<feature type="domain" description="TonB C-terminal" evidence="1">
    <location>
        <begin position="155"/>
        <end position="219"/>
    </location>
</feature>
<dbReference type="PANTHER" id="PTHR33446:SF2">
    <property type="entry name" value="PROTEIN TONB"/>
    <property type="match status" value="1"/>
</dbReference>
<dbReference type="GO" id="GO:0031992">
    <property type="term" value="F:energy transducer activity"/>
    <property type="evidence" value="ECO:0007669"/>
    <property type="project" value="TreeGrafter"/>
</dbReference>
<dbReference type="PANTHER" id="PTHR33446">
    <property type="entry name" value="PROTEIN TONB-RELATED"/>
    <property type="match status" value="1"/>
</dbReference>